<organism evidence="10 11">
    <name type="scientific">Luteimicrobium subarcticum</name>
    <dbReference type="NCBI Taxonomy" id="620910"/>
    <lineage>
        <taxon>Bacteria</taxon>
        <taxon>Bacillati</taxon>
        <taxon>Actinomycetota</taxon>
        <taxon>Actinomycetes</taxon>
        <taxon>Micrococcales</taxon>
        <taxon>Luteimicrobium</taxon>
    </lineage>
</organism>
<reference evidence="10 11" key="1">
    <citation type="submission" date="2017-11" db="EMBL/GenBank/DDBJ databases">
        <title>Genomic Encyclopedia of Archaeal and Bacterial Type Strains, Phase II (KMG-II): From Individual Species to Whole Genera.</title>
        <authorList>
            <person name="Goeker M."/>
        </authorList>
    </citation>
    <scope>NUCLEOTIDE SEQUENCE [LARGE SCALE GENOMIC DNA]</scope>
    <source>
        <strain evidence="10 11">DSM 22413</strain>
    </source>
</reference>
<dbReference type="InterPro" id="IPR036526">
    <property type="entry name" value="C-N_Hydrolase_sf"/>
</dbReference>
<keyword evidence="3 8" id="KW-0808">Transferase</keyword>
<dbReference type="GO" id="GO:0016410">
    <property type="term" value="F:N-acyltransferase activity"/>
    <property type="evidence" value="ECO:0007669"/>
    <property type="project" value="UniProtKB-UniRule"/>
</dbReference>
<dbReference type="EMBL" id="PGTZ01000011">
    <property type="protein sequence ID" value="PJI85565.1"/>
    <property type="molecule type" value="Genomic_DNA"/>
</dbReference>
<gene>
    <name evidence="8" type="primary">lnt</name>
    <name evidence="10" type="ORF">CLV34_2747</name>
</gene>
<dbReference type="PANTHER" id="PTHR38686">
    <property type="entry name" value="APOLIPOPROTEIN N-ACYLTRANSFERASE"/>
    <property type="match status" value="1"/>
</dbReference>
<evidence type="ECO:0000256" key="1">
    <source>
        <dbReference type="ARBA" id="ARBA00004651"/>
    </source>
</evidence>
<feature type="transmembrane region" description="Helical" evidence="8">
    <location>
        <begin position="56"/>
        <end position="76"/>
    </location>
</feature>
<comment type="pathway">
    <text evidence="8">Protein modification; lipoprotein biosynthesis (N-acyl transfer).</text>
</comment>
<feature type="transmembrane region" description="Helical" evidence="8">
    <location>
        <begin position="157"/>
        <end position="182"/>
    </location>
</feature>
<comment type="similarity">
    <text evidence="8">Belongs to the CN hydrolase family. Apolipoprotein N-acyltransferase subfamily.</text>
</comment>
<name>A0A2M8W3S6_9MICO</name>
<evidence type="ECO:0000313" key="10">
    <source>
        <dbReference type="EMBL" id="PJI85565.1"/>
    </source>
</evidence>
<evidence type="ECO:0000256" key="7">
    <source>
        <dbReference type="ARBA" id="ARBA00023315"/>
    </source>
</evidence>
<keyword evidence="4 8" id="KW-0812">Transmembrane</keyword>
<keyword evidence="10" id="KW-0449">Lipoprotein</keyword>
<evidence type="ECO:0000256" key="2">
    <source>
        <dbReference type="ARBA" id="ARBA00022475"/>
    </source>
</evidence>
<dbReference type="SUPFAM" id="SSF56317">
    <property type="entry name" value="Carbon-nitrogen hydrolase"/>
    <property type="match status" value="1"/>
</dbReference>
<keyword evidence="2 8" id="KW-1003">Cell membrane</keyword>
<dbReference type="OrthoDB" id="9804277at2"/>
<dbReference type="InterPro" id="IPR045378">
    <property type="entry name" value="LNT_N"/>
</dbReference>
<dbReference type="UniPathway" id="UPA00666"/>
<dbReference type="Pfam" id="PF00795">
    <property type="entry name" value="CN_hydrolase"/>
    <property type="match status" value="1"/>
</dbReference>
<dbReference type="CDD" id="cd07571">
    <property type="entry name" value="ALP_N-acyl_transferase"/>
    <property type="match status" value="1"/>
</dbReference>
<keyword evidence="6 8" id="KW-0472">Membrane</keyword>
<feature type="transmembrane region" description="Helical" evidence="8">
    <location>
        <begin position="82"/>
        <end position="103"/>
    </location>
</feature>
<evidence type="ECO:0000256" key="4">
    <source>
        <dbReference type="ARBA" id="ARBA00022692"/>
    </source>
</evidence>
<dbReference type="RefSeq" id="WP_100350865.1">
    <property type="nucleotide sequence ID" value="NZ_PGTZ01000011.1"/>
</dbReference>
<protein>
    <recommendedName>
        <fullName evidence="8">Apolipoprotein N-acyltransferase</fullName>
        <shortName evidence="8">ALP N-acyltransferase</shortName>
        <ecNumber evidence="8">2.3.1.269</ecNumber>
    </recommendedName>
</protein>
<dbReference type="Pfam" id="PF20154">
    <property type="entry name" value="LNT_N"/>
    <property type="match status" value="1"/>
</dbReference>
<evidence type="ECO:0000256" key="5">
    <source>
        <dbReference type="ARBA" id="ARBA00022989"/>
    </source>
</evidence>
<comment type="function">
    <text evidence="8">Catalyzes the phospholipid dependent N-acylation of the N-terminal cysteine of apolipoprotein, the last step in lipoprotein maturation.</text>
</comment>
<evidence type="ECO:0000256" key="6">
    <source>
        <dbReference type="ARBA" id="ARBA00023136"/>
    </source>
</evidence>
<keyword evidence="11" id="KW-1185">Reference proteome</keyword>
<dbReference type="GO" id="GO:0005886">
    <property type="term" value="C:plasma membrane"/>
    <property type="evidence" value="ECO:0007669"/>
    <property type="project" value="UniProtKB-SubCell"/>
</dbReference>
<evidence type="ECO:0000256" key="8">
    <source>
        <dbReference type="HAMAP-Rule" id="MF_01148"/>
    </source>
</evidence>
<dbReference type="NCBIfam" id="TIGR00546">
    <property type="entry name" value="lnt"/>
    <property type="match status" value="1"/>
</dbReference>
<comment type="catalytic activity">
    <reaction evidence="8">
        <text>N-terminal S-1,2-diacyl-sn-glyceryl-L-cysteinyl-[lipoprotein] + a glycerophospholipid = N-acyl-S-1,2-diacyl-sn-glyceryl-L-cysteinyl-[lipoprotein] + a 2-acyl-sn-glycero-3-phospholipid + H(+)</text>
        <dbReference type="Rhea" id="RHEA:48228"/>
        <dbReference type="Rhea" id="RHEA-COMP:14681"/>
        <dbReference type="Rhea" id="RHEA-COMP:14684"/>
        <dbReference type="ChEBI" id="CHEBI:15378"/>
        <dbReference type="ChEBI" id="CHEBI:136912"/>
        <dbReference type="ChEBI" id="CHEBI:140656"/>
        <dbReference type="ChEBI" id="CHEBI:140657"/>
        <dbReference type="ChEBI" id="CHEBI:140660"/>
        <dbReference type="EC" id="2.3.1.269"/>
    </reaction>
</comment>
<dbReference type="GO" id="GO:0042158">
    <property type="term" value="P:lipoprotein biosynthetic process"/>
    <property type="evidence" value="ECO:0007669"/>
    <property type="project" value="UniProtKB-UniRule"/>
</dbReference>
<accession>A0A2M8W3S6</accession>
<dbReference type="PANTHER" id="PTHR38686:SF1">
    <property type="entry name" value="APOLIPOPROTEIN N-ACYLTRANSFERASE"/>
    <property type="match status" value="1"/>
</dbReference>
<evidence type="ECO:0000259" key="9">
    <source>
        <dbReference type="PROSITE" id="PS50263"/>
    </source>
</evidence>
<sequence length="523" mass="55293">MRDRPIPSRLVSLLAAAGGGLSLFLAFPDANLWAMAYVGVGLLYVALLRRGIVWNALMGLVFGLSFFLLHLTWSQFAAGTVAWLALSVSEAVLLAGFAVAWTIARGWRPLARCGWWDVVAFPVLFTAVEALRSGWPWGGFPWGRLAFSQVDAPLSRLAPVGGTVLVSLVTAVIGTLVGLGMVRAVRLRLIGLSVAVLVAAALFVAPLAVDLDVAAQDGTLKVGAVQGDVSKPGADAFENAGEVLRNHLAGTEALLDQVDQGDLDVVLWPENGSDYDPQADAAVGAAVDRAATDVGAPILVGAQEYPATGGRYNVGLLWAPGQGVIDRYAKQHPVPFGEYIPLRDFVRKFSKSVDEVQTDMLAGHDPAVITLPSERLGRDVVLGDVICFEIAYDSIVQQSVDHGAEMLVVQTNNASFGYRPESTQQLAMSRFRAMETGRATVQVSTVGVSAVITPSGVVQQQTGLFVPAQMVATLPLRTSVTPAVRAGDWPTVATLGLGVVVVLGGMIGALARRRTRAAERQPS</sequence>
<feature type="transmembrane region" description="Helical" evidence="8">
    <location>
        <begin position="32"/>
        <end position="49"/>
    </location>
</feature>
<dbReference type="EC" id="2.3.1.269" evidence="8"/>
<comment type="subcellular location">
    <subcellularLocation>
        <location evidence="1 8">Cell membrane</location>
        <topology evidence="1 8">Multi-pass membrane protein</topology>
    </subcellularLocation>
</comment>
<feature type="transmembrane region" description="Helical" evidence="8">
    <location>
        <begin position="115"/>
        <end position="137"/>
    </location>
</feature>
<feature type="transmembrane region" description="Helical" evidence="8">
    <location>
        <begin position="489"/>
        <end position="511"/>
    </location>
</feature>
<comment type="caution">
    <text evidence="10">The sequence shown here is derived from an EMBL/GenBank/DDBJ whole genome shotgun (WGS) entry which is preliminary data.</text>
</comment>
<dbReference type="PROSITE" id="PS50263">
    <property type="entry name" value="CN_HYDROLASE"/>
    <property type="match status" value="1"/>
</dbReference>
<dbReference type="InterPro" id="IPR004563">
    <property type="entry name" value="Apolipo_AcylTrfase"/>
</dbReference>
<keyword evidence="7 8" id="KW-0012">Acyltransferase</keyword>
<dbReference type="Proteomes" id="UP000231586">
    <property type="component" value="Unassembled WGS sequence"/>
</dbReference>
<dbReference type="InterPro" id="IPR003010">
    <property type="entry name" value="C-N_Hydrolase"/>
</dbReference>
<dbReference type="HAMAP" id="MF_01148">
    <property type="entry name" value="Lnt"/>
    <property type="match status" value="1"/>
</dbReference>
<proteinExistence type="inferred from homology"/>
<keyword evidence="5 8" id="KW-1133">Transmembrane helix</keyword>
<feature type="transmembrane region" description="Helical" evidence="8">
    <location>
        <begin position="189"/>
        <end position="209"/>
    </location>
</feature>
<dbReference type="AlphaFoldDB" id="A0A2M8W3S6"/>
<evidence type="ECO:0000256" key="3">
    <source>
        <dbReference type="ARBA" id="ARBA00022679"/>
    </source>
</evidence>
<dbReference type="Gene3D" id="3.60.110.10">
    <property type="entry name" value="Carbon-nitrogen hydrolase"/>
    <property type="match status" value="1"/>
</dbReference>
<evidence type="ECO:0000313" key="11">
    <source>
        <dbReference type="Proteomes" id="UP000231586"/>
    </source>
</evidence>
<feature type="domain" description="CN hydrolase" evidence="9">
    <location>
        <begin position="220"/>
        <end position="476"/>
    </location>
</feature>